<evidence type="ECO:0000259" key="13">
    <source>
        <dbReference type="Pfam" id="PF01593"/>
    </source>
</evidence>
<dbReference type="UniPathway" id="UPA00251">
    <property type="reaction ID" value="UER00324"/>
</dbReference>
<evidence type="ECO:0000256" key="11">
    <source>
        <dbReference type="RuleBase" id="RU367069"/>
    </source>
</evidence>
<dbReference type="OrthoDB" id="438553at2759"/>
<dbReference type="GO" id="GO:0006782">
    <property type="term" value="P:protoporphyrinogen IX biosynthetic process"/>
    <property type="evidence" value="ECO:0007669"/>
    <property type="project" value="UniProtKB-UniRule"/>
</dbReference>
<gene>
    <name evidence="14" type="ORF">BB560_000819</name>
</gene>
<keyword evidence="12" id="KW-1133">Transmembrane helix</keyword>
<name>A0A2T9ZJC0_9FUNG</name>
<evidence type="ECO:0000256" key="3">
    <source>
        <dbReference type="ARBA" id="ARBA00010551"/>
    </source>
</evidence>
<evidence type="ECO:0000256" key="2">
    <source>
        <dbReference type="ARBA" id="ARBA00005073"/>
    </source>
</evidence>
<dbReference type="InterPro" id="IPR036188">
    <property type="entry name" value="FAD/NAD-bd_sf"/>
</dbReference>
<comment type="cofactor">
    <cofactor evidence="11">
        <name>FAD</name>
        <dbReference type="ChEBI" id="CHEBI:57692"/>
    </cofactor>
    <text evidence="11">Binds 1 FAD per subunit.</text>
</comment>
<evidence type="ECO:0000256" key="6">
    <source>
        <dbReference type="ARBA" id="ARBA00022827"/>
    </source>
</evidence>
<evidence type="ECO:0000256" key="5">
    <source>
        <dbReference type="ARBA" id="ARBA00022630"/>
    </source>
</evidence>
<evidence type="ECO:0000256" key="10">
    <source>
        <dbReference type="ARBA" id="ARBA00047554"/>
    </source>
</evidence>
<dbReference type="PANTHER" id="PTHR42923:SF3">
    <property type="entry name" value="PROTOPORPHYRINOGEN OXIDASE"/>
    <property type="match status" value="1"/>
</dbReference>
<comment type="function">
    <text evidence="1 11">Catalyzes the 6-electron oxidation of protoporphyrinogen-IX to form protoporphyrin-IX.</text>
</comment>
<dbReference type="STRING" id="133381.A0A2T9ZJC0"/>
<dbReference type="InterPro" id="IPR050464">
    <property type="entry name" value="Zeta_carotene_desat/Oxidored"/>
</dbReference>
<dbReference type="SUPFAM" id="SSF54373">
    <property type="entry name" value="FAD-linked reductases, C-terminal domain"/>
    <property type="match status" value="1"/>
</dbReference>
<comment type="pathway">
    <text evidence="2 11">Porphyrin-containing compound metabolism; protoporphyrin-IX biosynthesis; protoporphyrin-IX from protoporphyrinogen-IX: step 1/1.</text>
</comment>
<proteinExistence type="inferred from homology"/>
<dbReference type="PANTHER" id="PTHR42923">
    <property type="entry name" value="PROTOPORPHYRINOGEN OXIDASE"/>
    <property type="match status" value="1"/>
</dbReference>
<comment type="catalytic activity">
    <reaction evidence="10 11">
        <text>protoporphyrinogen IX + 3 O2 = protoporphyrin IX + 3 H2O2</text>
        <dbReference type="Rhea" id="RHEA:25576"/>
        <dbReference type="ChEBI" id="CHEBI:15379"/>
        <dbReference type="ChEBI" id="CHEBI:16240"/>
        <dbReference type="ChEBI" id="CHEBI:57306"/>
        <dbReference type="ChEBI" id="CHEBI:57307"/>
        <dbReference type="EC" id="1.3.3.4"/>
    </reaction>
</comment>
<keyword evidence="12" id="KW-0472">Membrane</keyword>
<evidence type="ECO:0000313" key="14">
    <source>
        <dbReference type="EMBL" id="PVV04671.1"/>
    </source>
</evidence>
<dbReference type="InterPro" id="IPR002937">
    <property type="entry name" value="Amino_oxidase"/>
</dbReference>
<evidence type="ECO:0000256" key="7">
    <source>
        <dbReference type="ARBA" id="ARBA00023002"/>
    </source>
</evidence>
<dbReference type="SUPFAM" id="SSF51905">
    <property type="entry name" value="FAD/NAD(P)-binding domain"/>
    <property type="match status" value="1"/>
</dbReference>
<sequence>MSINKVKNSSSLFTVVGGGISGLSTAYYLSKLLKASSNQSSQKITLIEGSDRFGGYIRSESHSLPDGTSVLYEKGPRTLRLGKSNEALATLDLIDDLKLHDKVLFTKKSAPSSKNRFIYYNNKINLAPSSPKQLMSLFSPVMRPVVYGVLKDIFSPKNSQPNQTDEPLSKFIARRFGSKVDDRLTSAVLAGIYASDTNDLSTRMIFNTAWKAEQLSGHVLFGLKKAVKQKKLKLNNIPLLKTIGDMEVDAHAKRMSSNHSFWENANSSSIFSFDDGLQTLSNSILSYLKSAGNVDIISKDPCDVKVLLSSGSEVQSSRVINTVPLYASRSFFGDDGQNLNIFNHTRYTSICLVNLTFKKESVAQVPGFGFLVPRDEWANIGIIGIVFDSSCLPGQDKGNDIVRFTVMMGGPTFKIQFSDPSSQKPENLKEMAIKAIKKALIIKDDPIHCDSNVLNNCIPIYHPNYYEDLSSLHKWLTSWNKSLSVAGACFGGPGINAIVLNTKYLAYNHMLSIDPSVLNSGSNSPEPLPSCTGLEHILALY</sequence>
<dbReference type="EMBL" id="MBFS01000094">
    <property type="protein sequence ID" value="PVV04671.1"/>
    <property type="molecule type" value="Genomic_DNA"/>
</dbReference>
<dbReference type="GO" id="GO:0005743">
    <property type="term" value="C:mitochondrial inner membrane"/>
    <property type="evidence" value="ECO:0007669"/>
    <property type="project" value="UniProtKB-SubCell"/>
</dbReference>
<dbReference type="Proteomes" id="UP000245609">
    <property type="component" value="Unassembled WGS sequence"/>
</dbReference>
<comment type="similarity">
    <text evidence="3 11">Belongs to the protoporphyrinogen/coproporphyrinogen oxidase family. Protoporphyrinogen oxidase subfamily.</text>
</comment>
<keyword evidence="5 11" id="KW-0285">Flavoprotein</keyword>
<keyword evidence="8 11" id="KW-0350">Heme biosynthesis</keyword>
<reference evidence="14 15" key="1">
    <citation type="journal article" date="2018" name="MBio">
        <title>Comparative Genomics Reveals the Core Gene Toolbox for the Fungus-Insect Symbiosis.</title>
        <authorList>
            <person name="Wang Y."/>
            <person name="Stata M."/>
            <person name="Wang W."/>
            <person name="Stajich J.E."/>
            <person name="White M.M."/>
            <person name="Moncalvo J.M."/>
        </authorList>
    </citation>
    <scope>NUCLEOTIDE SEQUENCE [LARGE SCALE GENOMIC DNA]</scope>
    <source>
        <strain evidence="14 15">SC-DP-2</strain>
    </source>
</reference>
<dbReference type="AlphaFoldDB" id="A0A2T9ZJC0"/>
<keyword evidence="6 11" id="KW-0274">FAD</keyword>
<evidence type="ECO:0000256" key="4">
    <source>
        <dbReference type="ARBA" id="ARBA00012867"/>
    </source>
</evidence>
<comment type="caution">
    <text evidence="14">The sequence shown here is derived from an EMBL/GenBank/DDBJ whole genome shotgun (WGS) entry which is preliminary data.</text>
</comment>
<accession>A0A2T9ZJC0</accession>
<dbReference type="EC" id="1.3.3.4" evidence="4 11"/>
<evidence type="ECO:0000256" key="1">
    <source>
        <dbReference type="ARBA" id="ARBA00002600"/>
    </source>
</evidence>
<organism evidence="14 15">
    <name type="scientific">Smittium megazygosporum</name>
    <dbReference type="NCBI Taxonomy" id="133381"/>
    <lineage>
        <taxon>Eukaryota</taxon>
        <taxon>Fungi</taxon>
        <taxon>Fungi incertae sedis</taxon>
        <taxon>Zoopagomycota</taxon>
        <taxon>Kickxellomycotina</taxon>
        <taxon>Harpellomycetes</taxon>
        <taxon>Harpellales</taxon>
        <taxon>Legeriomycetaceae</taxon>
        <taxon>Smittium</taxon>
    </lineage>
</organism>
<keyword evidence="7 11" id="KW-0560">Oxidoreductase</keyword>
<evidence type="ECO:0000313" key="15">
    <source>
        <dbReference type="Proteomes" id="UP000245609"/>
    </source>
</evidence>
<feature type="transmembrane region" description="Helical" evidence="12">
    <location>
        <begin position="12"/>
        <end position="30"/>
    </location>
</feature>
<dbReference type="Gene3D" id="3.50.50.60">
    <property type="entry name" value="FAD/NAD(P)-binding domain"/>
    <property type="match status" value="1"/>
</dbReference>
<evidence type="ECO:0000256" key="8">
    <source>
        <dbReference type="ARBA" id="ARBA00023133"/>
    </source>
</evidence>
<dbReference type="NCBIfam" id="TIGR00562">
    <property type="entry name" value="proto_IX_ox"/>
    <property type="match status" value="1"/>
</dbReference>
<dbReference type="GO" id="GO:0004729">
    <property type="term" value="F:oxygen-dependent protoporphyrinogen oxidase activity"/>
    <property type="evidence" value="ECO:0007669"/>
    <property type="project" value="UniProtKB-UniRule"/>
</dbReference>
<dbReference type="InterPro" id="IPR004572">
    <property type="entry name" value="Protoporphyrinogen_oxidase"/>
</dbReference>
<keyword evidence="12" id="KW-0812">Transmembrane</keyword>
<protein>
    <recommendedName>
        <fullName evidence="4 11">Protoporphyrinogen oxidase</fullName>
        <ecNumber evidence="4 11">1.3.3.4</ecNumber>
    </recommendedName>
</protein>
<keyword evidence="9 11" id="KW-0627">Porphyrin biosynthesis</keyword>
<evidence type="ECO:0000256" key="9">
    <source>
        <dbReference type="ARBA" id="ARBA00023244"/>
    </source>
</evidence>
<evidence type="ECO:0000256" key="12">
    <source>
        <dbReference type="SAM" id="Phobius"/>
    </source>
</evidence>
<dbReference type="Pfam" id="PF01593">
    <property type="entry name" value="Amino_oxidase"/>
    <property type="match status" value="1"/>
</dbReference>
<comment type="subcellular location">
    <subcellularLocation>
        <location evidence="11">Mitochondrion inner membrane</location>
    </subcellularLocation>
</comment>
<feature type="domain" description="Amine oxidase" evidence="13">
    <location>
        <begin position="20"/>
        <end position="467"/>
    </location>
</feature>
<keyword evidence="15" id="KW-1185">Reference proteome</keyword>